<dbReference type="Pfam" id="PF07963">
    <property type="entry name" value="N_methyl"/>
    <property type="match status" value="1"/>
</dbReference>
<keyword evidence="1" id="KW-1133">Transmembrane helix</keyword>
<dbReference type="PROSITE" id="PS00409">
    <property type="entry name" value="PROKAR_NTER_METHYL"/>
    <property type="match status" value="1"/>
</dbReference>
<evidence type="ECO:0000313" key="2">
    <source>
        <dbReference type="EMBL" id="QOS17417.1"/>
    </source>
</evidence>
<keyword evidence="1" id="KW-0472">Membrane</keyword>
<name>A0A7M1VQX6_VIBPH</name>
<dbReference type="EMBL" id="MT898078">
    <property type="protein sequence ID" value="QOS17417.1"/>
    <property type="molecule type" value="Genomic_DNA"/>
</dbReference>
<evidence type="ECO:0000256" key="1">
    <source>
        <dbReference type="SAM" id="Phobius"/>
    </source>
</evidence>
<dbReference type="InterPro" id="IPR012902">
    <property type="entry name" value="N_methyl_site"/>
</dbReference>
<reference evidence="2" key="1">
    <citation type="submission" date="2020-08" db="EMBL/GenBank/DDBJ databases">
        <title>Genetic structure, function and evolution of capsule biosynthesis loci in Vibrio parahaemolyticus.</title>
        <authorList>
            <person name="Li L."/>
            <person name="Bian S."/>
        </authorList>
    </citation>
    <scope>NUCLEOTIDE SEQUENCE</scope>
    <source>
        <strain evidence="2">VP41</strain>
    </source>
</reference>
<sequence length="140" mass="15947">MYQQYISNKKQKGMTLIESLVAAVILFMVIGLAATVFQHSALLQTRVLKQIEKQDIVDFTMRNVRFALEQGQVQGQFPFYGAIVQWSAKAVEELPYITHFDSDEGVNKKGAGKVVQYQVLASVDSIKNWELSYEEVVWLK</sequence>
<organism evidence="2">
    <name type="scientific">Vibrio parahaemolyticus</name>
    <dbReference type="NCBI Taxonomy" id="670"/>
    <lineage>
        <taxon>Bacteria</taxon>
        <taxon>Pseudomonadati</taxon>
        <taxon>Pseudomonadota</taxon>
        <taxon>Gammaproteobacteria</taxon>
        <taxon>Vibrionales</taxon>
        <taxon>Vibrionaceae</taxon>
        <taxon>Vibrio</taxon>
    </lineage>
</organism>
<dbReference type="AlphaFoldDB" id="A0A7M1VQX6"/>
<gene>
    <name evidence="2" type="ORF">VP41_00017</name>
</gene>
<feature type="transmembrane region" description="Helical" evidence="1">
    <location>
        <begin position="20"/>
        <end position="43"/>
    </location>
</feature>
<protein>
    <submittedName>
        <fullName evidence="2">Uncharacterized protein</fullName>
    </submittedName>
</protein>
<accession>A0A7M1VQX6</accession>
<proteinExistence type="predicted"/>
<keyword evidence="1" id="KW-0812">Transmembrane</keyword>